<name>A0AAV5D4E5_ELECO</name>
<dbReference type="AlphaFoldDB" id="A0AAV5D4E5"/>
<feature type="compositionally biased region" description="Basic and acidic residues" evidence="1">
    <location>
        <begin position="121"/>
        <end position="131"/>
    </location>
</feature>
<reference evidence="2" key="2">
    <citation type="submission" date="2021-12" db="EMBL/GenBank/DDBJ databases">
        <title>Resequencing data analysis of finger millet.</title>
        <authorList>
            <person name="Hatakeyama M."/>
            <person name="Aluri S."/>
            <person name="Balachadran M.T."/>
            <person name="Sivarajan S.R."/>
            <person name="Poveda L."/>
            <person name="Shimizu-Inatsugi R."/>
            <person name="Schlapbach R."/>
            <person name="Sreeman S.M."/>
            <person name="Shimizu K.K."/>
        </authorList>
    </citation>
    <scope>NUCLEOTIDE SEQUENCE</scope>
</reference>
<dbReference type="Proteomes" id="UP001054889">
    <property type="component" value="Unassembled WGS sequence"/>
</dbReference>
<sequence>MARRRGRPRVADHLLPHSVHGVFINCIDHDRPPLLARPFSSSSTGAKKIDGTFSFIRLIHRQWALLPYPPCRNYAGSYLVFDPAAAARHYEVFLIPVVPMKKPDRRNKEEEDEGQRTLRVQQERDAPFCLD</sequence>
<feature type="region of interest" description="Disordered" evidence="1">
    <location>
        <begin position="103"/>
        <end position="131"/>
    </location>
</feature>
<accession>A0AAV5D4E5</accession>
<dbReference type="PANTHER" id="PTHR34591:SF21">
    <property type="entry name" value="F-BOX DOMAIN CONTAINING PROTEIN, EXPRESSED"/>
    <property type="match status" value="1"/>
</dbReference>
<gene>
    <name evidence="2" type="primary">ga22627</name>
    <name evidence="2" type="ORF">PR202_ga22627</name>
</gene>
<keyword evidence="3" id="KW-1185">Reference proteome</keyword>
<evidence type="ECO:0000256" key="1">
    <source>
        <dbReference type="SAM" id="MobiDB-lite"/>
    </source>
</evidence>
<organism evidence="2 3">
    <name type="scientific">Eleusine coracana subsp. coracana</name>
    <dbReference type="NCBI Taxonomy" id="191504"/>
    <lineage>
        <taxon>Eukaryota</taxon>
        <taxon>Viridiplantae</taxon>
        <taxon>Streptophyta</taxon>
        <taxon>Embryophyta</taxon>
        <taxon>Tracheophyta</taxon>
        <taxon>Spermatophyta</taxon>
        <taxon>Magnoliopsida</taxon>
        <taxon>Liliopsida</taxon>
        <taxon>Poales</taxon>
        <taxon>Poaceae</taxon>
        <taxon>PACMAD clade</taxon>
        <taxon>Chloridoideae</taxon>
        <taxon>Cynodonteae</taxon>
        <taxon>Eleusininae</taxon>
        <taxon>Eleusine</taxon>
    </lineage>
</organism>
<dbReference type="PANTHER" id="PTHR34591">
    <property type="entry name" value="OS03G0653100 PROTEIN-RELATED"/>
    <property type="match status" value="1"/>
</dbReference>
<proteinExistence type="predicted"/>
<evidence type="ECO:0000313" key="2">
    <source>
        <dbReference type="EMBL" id="GJN05032.1"/>
    </source>
</evidence>
<protein>
    <submittedName>
        <fullName evidence="2">Uncharacterized protein</fullName>
    </submittedName>
</protein>
<dbReference type="EMBL" id="BQKI01000011">
    <property type="protein sequence ID" value="GJN05032.1"/>
    <property type="molecule type" value="Genomic_DNA"/>
</dbReference>
<reference evidence="2" key="1">
    <citation type="journal article" date="2018" name="DNA Res.">
        <title>Multiple hybrid de novo genome assembly of finger millet, an orphan allotetraploid crop.</title>
        <authorList>
            <person name="Hatakeyama M."/>
            <person name="Aluri S."/>
            <person name="Balachadran M.T."/>
            <person name="Sivarajan S.R."/>
            <person name="Patrignani A."/>
            <person name="Gruter S."/>
            <person name="Poveda L."/>
            <person name="Shimizu-Inatsugi R."/>
            <person name="Baeten J."/>
            <person name="Francoijs K.J."/>
            <person name="Nataraja K.N."/>
            <person name="Reddy Y.A.N."/>
            <person name="Phadnis S."/>
            <person name="Ravikumar R.L."/>
            <person name="Schlapbach R."/>
            <person name="Sreeman S.M."/>
            <person name="Shimizu K.K."/>
        </authorList>
    </citation>
    <scope>NUCLEOTIDE SEQUENCE</scope>
</reference>
<comment type="caution">
    <text evidence="2">The sequence shown here is derived from an EMBL/GenBank/DDBJ whole genome shotgun (WGS) entry which is preliminary data.</text>
</comment>
<evidence type="ECO:0000313" key="3">
    <source>
        <dbReference type="Proteomes" id="UP001054889"/>
    </source>
</evidence>